<dbReference type="RefSeq" id="WP_408033817.1">
    <property type="nucleotide sequence ID" value="NZ_FXTO01000043.1"/>
</dbReference>
<keyword evidence="4" id="KW-1185">Reference proteome</keyword>
<dbReference type="PROSITE" id="PS51318">
    <property type="entry name" value="TAT"/>
    <property type="match status" value="1"/>
</dbReference>
<evidence type="ECO:0000313" key="4">
    <source>
        <dbReference type="Proteomes" id="UP000316030"/>
    </source>
</evidence>
<evidence type="ECO:0000259" key="2">
    <source>
        <dbReference type="Pfam" id="PF13098"/>
    </source>
</evidence>
<protein>
    <submittedName>
        <fullName evidence="3">Thioredoxin-like domain-containing protein</fullName>
    </submittedName>
</protein>
<keyword evidence="1" id="KW-0732">Signal</keyword>
<dbReference type="EMBL" id="FXTO01000043">
    <property type="protein sequence ID" value="SMO98338.1"/>
    <property type="molecule type" value="Genomic_DNA"/>
</dbReference>
<proteinExistence type="predicted"/>
<dbReference type="SUPFAM" id="SSF52833">
    <property type="entry name" value="Thioredoxin-like"/>
    <property type="match status" value="1"/>
</dbReference>
<organism evidence="3 4">
    <name type="scientific">Thalassovita litoralis</name>
    <dbReference type="NCBI Taxonomy" id="1010611"/>
    <lineage>
        <taxon>Bacteria</taxon>
        <taxon>Pseudomonadati</taxon>
        <taxon>Pseudomonadota</taxon>
        <taxon>Alphaproteobacteria</taxon>
        <taxon>Rhodobacterales</taxon>
        <taxon>Roseobacteraceae</taxon>
        <taxon>Thalassovita</taxon>
    </lineage>
</organism>
<accession>A0A521FQ73</accession>
<dbReference type="AlphaFoldDB" id="A0A521FQ73"/>
<dbReference type="Proteomes" id="UP000316030">
    <property type="component" value="Unassembled WGS sequence"/>
</dbReference>
<dbReference type="InterPro" id="IPR012336">
    <property type="entry name" value="Thioredoxin-like_fold"/>
</dbReference>
<name>A0A521FQ73_9RHOB</name>
<feature type="domain" description="Thioredoxin-like fold" evidence="2">
    <location>
        <begin position="54"/>
        <end position="137"/>
    </location>
</feature>
<feature type="chain" id="PRO_5021943709" evidence="1">
    <location>
        <begin position="26"/>
        <end position="198"/>
    </location>
</feature>
<reference evidence="3 4" key="1">
    <citation type="submission" date="2017-05" db="EMBL/GenBank/DDBJ databases">
        <authorList>
            <person name="Varghese N."/>
            <person name="Submissions S."/>
        </authorList>
    </citation>
    <scope>NUCLEOTIDE SEQUENCE [LARGE SCALE GENOMIC DNA]</scope>
    <source>
        <strain evidence="3 4">DSM 29506</strain>
    </source>
</reference>
<evidence type="ECO:0000313" key="3">
    <source>
        <dbReference type="EMBL" id="SMO98338.1"/>
    </source>
</evidence>
<evidence type="ECO:0000256" key="1">
    <source>
        <dbReference type="SAM" id="SignalP"/>
    </source>
</evidence>
<dbReference type="Pfam" id="PF13098">
    <property type="entry name" value="Thioredoxin_2"/>
    <property type="match status" value="1"/>
</dbReference>
<feature type="signal peptide" evidence="1">
    <location>
        <begin position="1"/>
        <end position="25"/>
    </location>
</feature>
<gene>
    <name evidence="3" type="ORF">SAMN06265173_1437</name>
</gene>
<dbReference type="InterPro" id="IPR041737">
    <property type="entry name" value="SoxW"/>
</dbReference>
<dbReference type="CDD" id="cd02951">
    <property type="entry name" value="SoxW"/>
    <property type="match status" value="1"/>
</dbReference>
<dbReference type="Gene3D" id="3.40.30.10">
    <property type="entry name" value="Glutaredoxin"/>
    <property type="match status" value="1"/>
</dbReference>
<sequence>MSLTKRAFMTLTMVAGLGMAAPAWAANIGDDGLHKEPWMRDTFKDLREDLAEANAEGKRLVVMVEQRGCIYCKKMHEEIYPDPMIADYISENFFVVQMNLHGNDSATDFDGQEMEQSDMMRKWGILFTPTVLFFPEEVPEGVPAPQAAVAMMPGAFGKQTTYDMFVWVKEKRYLLDNGEDFQRYHARKIAERNNQKTE</sequence>
<dbReference type="InterPro" id="IPR006311">
    <property type="entry name" value="TAT_signal"/>
</dbReference>
<dbReference type="InterPro" id="IPR036249">
    <property type="entry name" value="Thioredoxin-like_sf"/>
</dbReference>